<dbReference type="PANTHER" id="PTHR28658">
    <property type="entry name" value="TRANSMEMBRANE PROTEIN 180"/>
    <property type="match status" value="1"/>
</dbReference>
<keyword evidence="2" id="KW-0472">Membrane</keyword>
<feature type="transmembrane region" description="Helical" evidence="2">
    <location>
        <begin position="435"/>
        <end position="456"/>
    </location>
</feature>
<evidence type="ECO:0000313" key="3">
    <source>
        <dbReference type="EMBL" id="EFC47287.1"/>
    </source>
</evidence>
<reference evidence="3 4" key="1">
    <citation type="journal article" date="2010" name="Cell">
        <title>The genome of Naegleria gruberi illuminates early eukaryotic versatility.</title>
        <authorList>
            <person name="Fritz-Laylin L.K."/>
            <person name="Prochnik S.E."/>
            <person name="Ginger M.L."/>
            <person name="Dacks J.B."/>
            <person name="Carpenter M.L."/>
            <person name="Field M.C."/>
            <person name="Kuo A."/>
            <person name="Paredez A."/>
            <person name="Chapman J."/>
            <person name="Pham J."/>
            <person name="Shu S."/>
            <person name="Neupane R."/>
            <person name="Cipriano M."/>
            <person name="Mancuso J."/>
            <person name="Tu H."/>
            <person name="Salamov A."/>
            <person name="Lindquist E."/>
            <person name="Shapiro H."/>
            <person name="Lucas S."/>
            <person name="Grigoriev I.V."/>
            <person name="Cande W.Z."/>
            <person name="Fulton C."/>
            <person name="Rokhsar D.S."/>
            <person name="Dawson S.C."/>
        </authorList>
    </citation>
    <scope>NUCLEOTIDE SEQUENCE [LARGE SCALE GENOMIC DNA]</scope>
    <source>
        <strain evidence="3 4">NEG-M</strain>
    </source>
</reference>
<evidence type="ECO:0000313" key="4">
    <source>
        <dbReference type="Proteomes" id="UP000006671"/>
    </source>
</evidence>
<feature type="transmembrane region" description="Helical" evidence="2">
    <location>
        <begin position="359"/>
        <end position="376"/>
    </location>
</feature>
<evidence type="ECO:0000256" key="2">
    <source>
        <dbReference type="SAM" id="Phobius"/>
    </source>
</evidence>
<feature type="transmembrane region" description="Helical" evidence="2">
    <location>
        <begin position="195"/>
        <end position="217"/>
    </location>
</feature>
<proteinExistence type="predicted"/>
<dbReference type="eggNOG" id="ENOG502QQN2">
    <property type="taxonomic scope" value="Eukaryota"/>
</dbReference>
<feature type="compositionally biased region" description="Acidic residues" evidence="1">
    <location>
        <begin position="17"/>
        <end position="26"/>
    </location>
</feature>
<feature type="transmembrane region" description="Helical" evidence="2">
    <location>
        <begin position="161"/>
        <end position="180"/>
    </location>
</feature>
<feature type="region of interest" description="Disordered" evidence="1">
    <location>
        <begin position="1"/>
        <end position="27"/>
    </location>
</feature>
<dbReference type="AlphaFoldDB" id="D2V701"/>
<feature type="transmembrane region" description="Helical" evidence="2">
    <location>
        <begin position="512"/>
        <end position="534"/>
    </location>
</feature>
<dbReference type="STRING" id="5762.D2V701"/>
<gene>
    <name evidence="3" type="ORF">NAEGRDRAFT_64617</name>
</gene>
<dbReference type="RefSeq" id="XP_002680031.1">
    <property type="nucleotide sequence ID" value="XM_002679985.1"/>
</dbReference>
<dbReference type="VEuPathDB" id="AmoebaDB:NAEGRDRAFT_64617"/>
<keyword evidence="2" id="KW-0812">Transmembrane</keyword>
<organism evidence="4">
    <name type="scientific">Naegleria gruberi</name>
    <name type="common">Amoeba</name>
    <dbReference type="NCBI Taxonomy" id="5762"/>
    <lineage>
        <taxon>Eukaryota</taxon>
        <taxon>Discoba</taxon>
        <taxon>Heterolobosea</taxon>
        <taxon>Tetramitia</taxon>
        <taxon>Eutetramitia</taxon>
        <taxon>Vahlkampfiidae</taxon>
        <taxon>Naegleria</taxon>
    </lineage>
</organism>
<dbReference type="EMBL" id="GG738855">
    <property type="protein sequence ID" value="EFC47287.1"/>
    <property type="molecule type" value="Genomic_DNA"/>
</dbReference>
<sequence length="592" mass="66809">MKKFSSTSPKGFGNSDEGGENFNDLDDSNKNTTTIIASKSGEEIAIDNESIITDDTKNSYEEKAFLDHHDVELSISPKSSSIQTATIGGYALTILGTQMLNHIFNSYYVETFLFIHNLPYNYFYIGQFLFAIFNAVNDPLFGYISDELINDKKKRYSRQRLMLFGAPFLVISFLLPWIQIRGLFEGDQRTGLGDFIAFVQFICALFFWDTSFTWLVLNHCALLPELTESDKEKGKISTAVSTCSVLGSLFLLPTFILFERPSQDQGNSKYTGNLNYFRIYCTCLAVLSFCIIYFGNYLINRGRAQSLTNTPVVASEVSDEEVPEAPETRFTFRHLLYIIKNYLLDFFSIFKQLISLKNFDLFVAVNFLNIFSVALFDSFKVRYIRNYVQPWMEDNFSLFTSGNMASIYLTVTTFTSESCAVLNSYLSIRFPAYSLLRNTFILRCVISIICLIAVAITVQERIIGSALPVLFLFCNMIILGSVGRLLEIALSNVVDEDYVVFKRKEKNSGNTFGINALLTKPAYSLAPSVAALFVNQDKVESGASTLFYLFVVGNLVCAALQLVFWKFYSLKGQQQTTNNANSRESSAAENCH</sequence>
<feature type="transmembrane region" description="Helical" evidence="2">
    <location>
        <begin position="277"/>
        <end position="299"/>
    </location>
</feature>
<dbReference type="InterPro" id="IPR040035">
    <property type="entry name" value="TMEM180"/>
</dbReference>
<feature type="transmembrane region" description="Helical" evidence="2">
    <location>
        <begin position="462"/>
        <end position="482"/>
    </location>
</feature>
<dbReference type="KEGG" id="ngr:NAEGRDRAFT_64617"/>
<feature type="transmembrane region" description="Helical" evidence="2">
    <location>
        <begin position="546"/>
        <end position="565"/>
    </location>
</feature>
<dbReference type="InParanoid" id="D2V701"/>
<dbReference type="Proteomes" id="UP000006671">
    <property type="component" value="Unassembled WGS sequence"/>
</dbReference>
<dbReference type="InterPro" id="IPR036259">
    <property type="entry name" value="MFS_trans_sf"/>
</dbReference>
<dbReference type="OMA" id="TACMCCT"/>
<keyword evidence="4" id="KW-1185">Reference proteome</keyword>
<dbReference type="PANTHER" id="PTHR28658:SF1">
    <property type="entry name" value="MAJOR FACILITATOR SUPERFAMILY DOMAIN CONTAINING 13B"/>
    <property type="match status" value="1"/>
</dbReference>
<evidence type="ECO:0000256" key="1">
    <source>
        <dbReference type="SAM" id="MobiDB-lite"/>
    </source>
</evidence>
<name>D2V701_NAEGR</name>
<dbReference type="GeneID" id="8860404"/>
<protein>
    <submittedName>
        <fullName evidence="3">Predicted protein</fullName>
    </submittedName>
</protein>
<feature type="transmembrane region" description="Helical" evidence="2">
    <location>
        <begin position="238"/>
        <end position="257"/>
    </location>
</feature>
<accession>D2V701</accession>
<dbReference type="OrthoDB" id="62987at2759"/>
<dbReference type="Pfam" id="PF13347">
    <property type="entry name" value="MFS_2"/>
    <property type="match status" value="1"/>
</dbReference>
<keyword evidence="2" id="KW-1133">Transmembrane helix</keyword>
<dbReference type="SUPFAM" id="SSF103473">
    <property type="entry name" value="MFS general substrate transporter"/>
    <property type="match status" value="1"/>
</dbReference>